<dbReference type="PANTHER" id="PTHR46112:SF2">
    <property type="entry name" value="XAA-PRO AMINOPEPTIDASE P-RELATED"/>
    <property type="match status" value="1"/>
</dbReference>
<dbReference type="Proteomes" id="UP000570823">
    <property type="component" value="Unassembled WGS sequence"/>
</dbReference>
<dbReference type="Pfam" id="PF00557">
    <property type="entry name" value="Peptidase_M24"/>
    <property type="match status" value="1"/>
</dbReference>
<dbReference type="SUPFAM" id="SSF53092">
    <property type="entry name" value="Creatinase/prolidase N-terminal domain"/>
    <property type="match status" value="1"/>
</dbReference>
<keyword evidence="3" id="KW-0031">Aminopeptidase</keyword>
<sequence>MHMTDGTVPAGELRERMARFRARMDADHPEWELAVFFGRINLYYFTGTMQDGVLLIPRDGEPVFRVRRSYERACDESFFPDIRPMGSFRDAAGDLEHPVRSVHLETEVVPLALLERFRRYFSFDQARSLDLQAAKVRAIKSAYELVCMEQAGEIHRRVLEERVPGILQEGMSEMAFISALYSVMIEEGHQGVVRFGSFGTEIGIGQIGFGESSLYPTCFDGPGGNRGMSPAIPLLGSRTRRLKKGDLVFVDAGCGVAGYHTDKTMTYMFGAPLPDDAIEAHRRCVEIQHRIARELRPGAVPSAIYDAVMADLEPAFLENFMGFGTRRVKFLGHGIGLQIDEIPVIARGFDEPLQERMVLALEPKKGIAGVGMVGIENTFVVTPAGGRCITGDHPGLMPVY</sequence>
<evidence type="ECO:0000259" key="2">
    <source>
        <dbReference type="Pfam" id="PF01321"/>
    </source>
</evidence>
<protein>
    <submittedName>
        <fullName evidence="3">Aminopeptidase P family protein</fullName>
    </submittedName>
</protein>
<evidence type="ECO:0000313" key="4">
    <source>
        <dbReference type="Proteomes" id="UP000570823"/>
    </source>
</evidence>
<dbReference type="InterPro" id="IPR029149">
    <property type="entry name" value="Creatin/AminoP/Spt16_N"/>
</dbReference>
<accession>A0A7K4HQP3</accession>
<gene>
    <name evidence="3" type="ORF">HWN36_08635</name>
</gene>
<dbReference type="Gene3D" id="3.90.230.10">
    <property type="entry name" value="Creatinase/methionine aminopeptidase superfamily"/>
    <property type="match status" value="1"/>
</dbReference>
<feature type="domain" description="Creatinase N-terminal" evidence="2">
    <location>
        <begin position="16"/>
        <end position="139"/>
    </location>
</feature>
<dbReference type="Gene3D" id="3.40.350.10">
    <property type="entry name" value="Creatinase/prolidase N-terminal domain"/>
    <property type="match status" value="1"/>
</dbReference>
<dbReference type="RefSeq" id="WP_176788964.1">
    <property type="nucleotide sequence ID" value="NZ_JABXWR010000001.1"/>
</dbReference>
<dbReference type="CDD" id="cd01066">
    <property type="entry name" value="APP_MetAP"/>
    <property type="match status" value="1"/>
</dbReference>
<dbReference type="InterPro" id="IPR000587">
    <property type="entry name" value="Creatinase_N"/>
</dbReference>
<dbReference type="SUPFAM" id="SSF55920">
    <property type="entry name" value="Creatinase/aminopeptidase"/>
    <property type="match status" value="1"/>
</dbReference>
<comment type="caution">
    <text evidence="3">The sequence shown here is derived from an EMBL/GenBank/DDBJ whole genome shotgun (WGS) entry which is preliminary data.</text>
</comment>
<dbReference type="Pfam" id="PF01321">
    <property type="entry name" value="Creatinase_N"/>
    <property type="match status" value="1"/>
</dbReference>
<dbReference type="InterPro" id="IPR036005">
    <property type="entry name" value="Creatinase/aminopeptidase-like"/>
</dbReference>
<reference evidence="3 4" key="1">
    <citation type="submission" date="2020-06" db="EMBL/GenBank/DDBJ databases">
        <title>Methanofollis fontis sp. nov., a methanogen isolated from marine sediments near a cold seep at Four-Way Closure Ridge offshore southwestern Taiwan.</title>
        <authorList>
            <person name="Chen S.-C."/>
            <person name="Teng N.-H."/>
            <person name="Lin Y.-S."/>
            <person name="Lai M.-C."/>
            <person name="Chen H.-H."/>
            <person name="Wang C.-C."/>
        </authorList>
    </citation>
    <scope>NUCLEOTIDE SEQUENCE [LARGE SCALE GENOMIC DNA]</scope>
    <source>
        <strain evidence="3 4">DSM 2702</strain>
    </source>
</reference>
<name>A0A7K4HQP3_9EURY</name>
<keyword evidence="3" id="KW-0645">Protease</keyword>
<dbReference type="GO" id="GO:0004177">
    <property type="term" value="F:aminopeptidase activity"/>
    <property type="evidence" value="ECO:0007669"/>
    <property type="project" value="UniProtKB-KW"/>
</dbReference>
<dbReference type="PANTHER" id="PTHR46112">
    <property type="entry name" value="AMINOPEPTIDASE"/>
    <property type="match status" value="1"/>
</dbReference>
<proteinExistence type="predicted"/>
<dbReference type="InterPro" id="IPR000994">
    <property type="entry name" value="Pept_M24"/>
</dbReference>
<keyword evidence="3" id="KW-0378">Hydrolase</keyword>
<feature type="domain" description="Peptidase M24" evidence="1">
    <location>
        <begin position="147"/>
        <end position="382"/>
    </location>
</feature>
<dbReference type="InterPro" id="IPR050659">
    <property type="entry name" value="Peptidase_M24B"/>
</dbReference>
<evidence type="ECO:0000259" key="1">
    <source>
        <dbReference type="Pfam" id="PF00557"/>
    </source>
</evidence>
<evidence type="ECO:0000313" key="3">
    <source>
        <dbReference type="EMBL" id="NVO67367.1"/>
    </source>
</evidence>
<dbReference type="AlphaFoldDB" id="A0A7K4HQP3"/>
<organism evidence="3 4">
    <name type="scientific">Methanofollis tationis</name>
    <dbReference type="NCBI Taxonomy" id="81417"/>
    <lineage>
        <taxon>Archaea</taxon>
        <taxon>Methanobacteriati</taxon>
        <taxon>Methanobacteriota</taxon>
        <taxon>Stenosarchaea group</taxon>
        <taxon>Methanomicrobia</taxon>
        <taxon>Methanomicrobiales</taxon>
        <taxon>Methanomicrobiaceae</taxon>
        <taxon>Methanofollis</taxon>
    </lineage>
</organism>
<keyword evidence="4" id="KW-1185">Reference proteome</keyword>
<dbReference type="OrthoDB" id="1346at2157"/>
<dbReference type="EMBL" id="JABXWR010000001">
    <property type="protein sequence ID" value="NVO67367.1"/>
    <property type="molecule type" value="Genomic_DNA"/>
</dbReference>